<proteinExistence type="predicted"/>
<dbReference type="EMBL" id="BPLR01012515">
    <property type="protein sequence ID" value="GIY54491.1"/>
    <property type="molecule type" value="Genomic_DNA"/>
</dbReference>
<evidence type="ECO:0000313" key="2">
    <source>
        <dbReference type="Proteomes" id="UP001054945"/>
    </source>
</evidence>
<gene>
    <name evidence="1" type="ORF">CEXT_230631</name>
</gene>
<keyword evidence="2" id="KW-1185">Reference proteome</keyword>
<accession>A0AAV4U9P0</accession>
<evidence type="ECO:0000313" key="1">
    <source>
        <dbReference type="EMBL" id="GIY54491.1"/>
    </source>
</evidence>
<protein>
    <submittedName>
        <fullName evidence="1">Uncharacterized protein</fullName>
    </submittedName>
</protein>
<dbReference type="AlphaFoldDB" id="A0AAV4U9P0"/>
<name>A0AAV4U9P0_CAEEX</name>
<comment type="caution">
    <text evidence="1">The sequence shown here is derived from an EMBL/GenBank/DDBJ whole genome shotgun (WGS) entry which is preliminary data.</text>
</comment>
<organism evidence="1 2">
    <name type="scientific">Caerostris extrusa</name>
    <name type="common">Bark spider</name>
    <name type="synonym">Caerostris bankana</name>
    <dbReference type="NCBI Taxonomy" id="172846"/>
    <lineage>
        <taxon>Eukaryota</taxon>
        <taxon>Metazoa</taxon>
        <taxon>Ecdysozoa</taxon>
        <taxon>Arthropoda</taxon>
        <taxon>Chelicerata</taxon>
        <taxon>Arachnida</taxon>
        <taxon>Araneae</taxon>
        <taxon>Araneomorphae</taxon>
        <taxon>Entelegynae</taxon>
        <taxon>Araneoidea</taxon>
        <taxon>Araneidae</taxon>
        <taxon>Caerostris</taxon>
    </lineage>
</organism>
<dbReference type="Proteomes" id="UP001054945">
    <property type="component" value="Unassembled WGS sequence"/>
</dbReference>
<reference evidence="1 2" key="1">
    <citation type="submission" date="2021-06" db="EMBL/GenBank/DDBJ databases">
        <title>Caerostris extrusa draft genome.</title>
        <authorList>
            <person name="Kono N."/>
            <person name="Arakawa K."/>
        </authorList>
    </citation>
    <scope>NUCLEOTIDE SEQUENCE [LARGE SCALE GENOMIC DNA]</scope>
</reference>
<sequence length="104" mass="11539">MVHTEVTVYLAPCSKRQRKDESASAENLCITTGVVCTYGHKAHITSLHIITVKFSKPRTHIIHSITISTPVLALIFKTEICSPVYNTIASLIIGKLMLMVLLYI</sequence>